<name>A0AAQ5YPQ2_AMPOC</name>
<evidence type="ECO:0000259" key="23">
    <source>
        <dbReference type="PROSITE" id="PS50003"/>
    </source>
</evidence>
<evidence type="ECO:0000256" key="13">
    <source>
        <dbReference type="ARBA" id="ARBA00022777"/>
    </source>
</evidence>
<keyword evidence="7" id="KW-0723">Serine/threonine-protein kinase</keyword>
<dbReference type="Gene3D" id="1.20.5.340">
    <property type="match status" value="1"/>
</dbReference>
<proteinExistence type="inferred from homology"/>
<dbReference type="SMART" id="SM00233">
    <property type="entry name" value="PH"/>
    <property type="match status" value="1"/>
</dbReference>
<dbReference type="PROSITE" id="PS51285">
    <property type="entry name" value="AGC_KINASE_CTER"/>
    <property type="match status" value="1"/>
</dbReference>
<evidence type="ECO:0000256" key="5">
    <source>
        <dbReference type="ARBA" id="ARBA00012513"/>
    </source>
</evidence>
<dbReference type="Pfam" id="PF15796">
    <property type="entry name" value="KELK"/>
    <property type="match status" value="1"/>
</dbReference>
<evidence type="ECO:0000256" key="8">
    <source>
        <dbReference type="ARBA" id="ARBA00022553"/>
    </source>
</evidence>
<feature type="domain" description="AGC-kinase C-terminal" evidence="28">
    <location>
        <begin position="344"/>
        <end position="414"/>
    </location>
</feature>
<dbReference type="Pfam" id="PF00433">
    <property type="entry name" value="Pkinase_C"/>
    <property type="match status" value="1"/>
</dbReference>
<dbReference type="GO" id="GO:0008270">
    <property type="term" value="F:zinc ion binding"/>
    <property type="evidence" value="ECO:0007669"/>
    <property type="project" value="UniProtKB-KW"/>
</dbReference>
<evidence type="ECO:0000256" key="11">
    <source>
        <dbReference type="ARBA" id="ARBA00022741"/>
    </source>
</evidence>
<dbReference type="PANTHER" id="PTHR22988">
    <property type="entry name" value="MYOTONIC DYSTROPHY S/T KINASE-RELATED"/>
    <property type="match status" value="1"/>
</dbReference>
<dbReference type="Pfam" id="PF25346">
    <property type="entry name" value="PH_MRCK"/>
    <property type="match status" value="1"/>
</dbReference>
<feature type="domain" description="CRIB" evidence="26">
    <location>
        <begin position="1548"/>
        <end position="1561"/>
    </location>
</feature>
<keyword evidence="12" id="KW-0863">Zinc-finger</keyword>
<evidence type="ECO:0000259" key="25">
    <source>
        <dbReference type="PROSITE" id="PS50081"/>
    </source>
</evidence>
<dbReference type="SMART" id="SM00133">
    <property type="entry name" value="S_TK_X"/>
    <property type="match status" value="1"/>
</dbReference>
<keyword evidence="13" id="KW-0418">Kinase</keyword>
<dbReference type="PROSITE" id="PS50108">
    <property type="entry name" value="CRIB"/>
    <property type="match status" value="1"/>
</dbReference>
<keyword evidence="8" id="KW-0597">Phosphoprotein</keyword>
<feature type="compositionally biased region" description="Low complexity" evidence="22">
    <location>
        <begin position="1646"/>
        <end position="1659"/>
    </location>
</feature>
<dbReference type="PROSITE" id="PS00107">
    <property type="entry name" value="PROTEIN_KINASE_ATP"/>
    <property type="match status" value="1"/>
</dbReference>
<dbReference type="InterPro" id="IPR050839">
    <property type="entry name" value="Rho-assoc_Ser/Thr_Kinase"/>
</dbReference>
<dbReference type="InterPro" id="IPR000095">
    <property type="entry name" value="CRIB_dom"/>
</dbReference>
<dbReference type="SUPFAM" id="SSF56112">
    <property type="entry name" value="Protein kinase-like (PK-like)"/>
    <property type="match status" value="1"/>
</dbReference>
<dbReference type="GO" id="GO:0042641">
    <property type="term" value="C:actomyosin"/>
    <property type="evidence" value="ECO:0007669"/>
    <property type="project" value="TreeGrafter"/>
</dbReference>
<dbReference type="InterPro" id="IPR017441">
    <property type="entry name" value="Protein_kinase_ATP_BS"/>
</dbReference>
<sequence>MSGEVRLKKLEKLILDGPVQSNGQCLSVETLLDILVCLYDECNNSPLRREKNILEFLDWAKPFTSKVKQMRLHKEDFEILKVIGRGAFGEVAVVKVKNTDKVFAMKILNKWEMLKRAETACFREERDVLVNGDCQWITTLHYAFQDDSNLYLVMDYYVGGDLLTLLSKFEDRLPEEMAKFYLAEMVLAIDSVHQLHYVHRDIKPDNLLLDMNGHIRLADFGSCLKLMEDGTVQSSVAVGTPDYISPEILQAMEDGKGKYGPECDWWSLGVCMYEMLYGETPFYAESLVETYGKIMNHKERFQFPQQITDVSEDAKDLIRRLICSREHRLGQNGIEDFKQHPFFTGIDWDNIRTCEAPYIPEVSSPTDTSNFDVDDDCLKNSETMPPPSHTAFSGHHLPFVGFTYTSKCTISDRGCLRQLAGEPGKAGQDQVDIDVQRSLEDSLATEAYERRIRRLEQEKLELSRKLQESTQTVQALQHPTGEGPVSTNKEVEIRSLKSEIDILKKQIADSGQLEKQLEDVTSARRDLEDSSKHIKTLEKQIKSLTQERDDFQKDLMEASEKLKSQSKELKEAHSQRKLAMHEFSELNEKLTDLRSAKQRLARQLRDKEEEMESQSQKVEALRLEVRKAERAKKEMDAQAEEQAAETQKEKKLRERNEQYSRQLEEELEGLKVKQAGSSATPASADQSQEVARLRGEMEKKTLLYEEELARREAQHCTELKALRKELRDAESQHLTLQKEILMLKDKLDKTRRESQSEREEFETEYKQKYERERVLLTEENKKLSSEVDKLTSMFENVSSSNRQLEDEMRELADKKESVAHWEAQITEIIQWVSDEKDARGYLQALATKMTEELEGLRNTSLGARAMDMPWKMRRFAKLDMSARLELQSALDTEIRAKQSIQDELNKVKNLICYCKHNNHKKFCVKHQDSQNSFLAFLNAPTSALDQFDVSIISVDSMDNFTPSNTPSREDDPKSHLKSRSRSPSMASDMEPIELIDHPPRSVGPHQFVVKSFNTPTKCNQCTSLMVGLIRQGCTCEVCNFSCHVTCADKAPAVCPVPQDQTKGPLGIDPQRGIGTAYEGHVRVPKPTGVKKGWQRAMAVVCDFKLFLYELGEGKATQPSVVVSQVIDMRDEEFSVSSVLASDVIHASRKDIPCIFRVTASQLSPSSSHKPSILILADSDQERNKWVGLLNELHRILKKNKLKERFVYVPKEAYDSTLPLIKTTQSAAIIDHERKKIIRVGDNKKVHHIDLIPQEQLLAVISGRNRHVRLFPTQALDGRETESYKLAETKGCQTIMSGPVRNGSLTCLCVAMKRQIICYEVNKSKGRHRRLRELQAPGPVQWMGLLSERLCVGYQSGFMRYSVHGDTSPVSLLHHEDHTLAFIPQHGLDALCAVEISSKELLLCFSAIGVYVDSQGRRSRQQELMWPAVPNAACYNAPYLSVYSENAVDVFDVNTMEWIQTIPLKKVRPLNIDGSLNLLGLETVRLIYFRNKMAEGDELVVPETSDNSRKQMVRSMNNKRRFSFRVPEEERLQQRREMLRDPEMRNKLISNPTNFNHVAHMGPGDGIQILKDLPMVHLSHVDHMCVEHVVFVHRPHSSPCTALCVLCVCLVSGCLNQNVRVQESRAGFSGSVSIPSITKNRAEPGRSMSASSGLGIRSSSQNGSALRRELSGGSYGSKRQTMTSPSESSLSSGGGMDCGDAPLSQFDREDSDSPRHSTASNSSTFSSPPSPASPHKTKSLSLESTDRMGWDS</sequence>
<dbReference type="Gene3D" id="3.30.60.20">
    <property type="match status" value="1"/>
</dbReference>
<dbReference type="SMART" id="SM00220">
    <property type="entry name" value="S_TKc"/>
    <property type="match status" value="1"/>
</dbReference>
<dbReference type="CDD" id="cd01243">
    <property type="entry name" value="PH_MRCK"/>
    <property type="match status" value="1"/>
</dbReference>
<evidence type="ECO:0000259" key="28">
    <source>
        <dbReference type="PROSITE" id="PS51285"/>
    </source>
</evidence>
<evidence type="ECO:0000256" key="4">
    <source>
        <dbReference type="ARBA" id="ARBA00005719"/>
    </source>
</evidence>
<dbReference type="InterPro" id="IPR001849">
    <property type="entry name" value="PH_domain"/>
</dbReference>
<evidence type="ECO:0000259" key="24">
    <source>
        <dbReference type="PROSITE" id="PS50011"/>
    </source>
</evidence>
<dbReference type="Gene3D" id="1.10.510.10">
    <property type="entry name" value="Transferase(Phosphotransferase) domain 1"/>
    <property type="match status" value="1"/>
</dbReference>
<evidence type="ECO:0000256" key="9">
    <source>
        <dbReference type="ARBA" id="ARBA00022679"/>
    </source>
</evidence>
<dbReference type="SMART" id="SM00285">
    <property type="entry name" value="PBD"/>
    <property type="match status" value="1"/>
</dbReference>
<keyword evidence="9" id="KW-0808">Transferase</keyword>
<accession>A0AAQ5YPQ2</accession>
<dbReference type="GO" id="GO:0030027">
    <property type="term" value="C:lamellipodium"/>
    <property type="evidence" value="ECO:0007669"/>
    <property type="project" value="UniProtKB-SubCell"/>
</dbReference>
<protein>
    <recommendedName>
        <fullName evidence="5">non-specific serine/threonine protein kinase</fullName>
        <ecNumber evidence="5">2.7.11.1</ecNumber>
    </recommendedName>
</protein>
<dbReference type="GO" id="GO:0004674">
    <property type="term" value="F:protein serine/threonine kinase activity"/>
    <property type="evidence" value="ECO:0007669"/>
    <property type="project" value="UniProtKB-KW"/>
</dbReference>
<reference evidence="29" key="2">
    <citation type="submission" date="2025-08" db="UniProtKB">
        <authorList>
            <consortium name="Ensembl"/>
        </authorList>
    </citation>
    <scope>IDENTIFICATION</scope>
</reference>
<evidence type="ECO:0000256" key="19">
    <source>
        <dbReference type="ARBA" id="ARBA00048679"/>
    </source>
</evidence>
<keyword evidence="6" id="KW-0963">Cytoplasm</keyword>
<feature type="domain" description="PH" evidence="23">
    <location>
        <begin position="1074"/>
        <end position="1194"/>
    </location>
</feature>
<evidence type="ECO:0000313" key="29">
    <source>
        <dbReference type="Ensembl" id="ENSAOCP00000053871.1"/>
    </source>
</evidence>
<dbReference type="InterPro" id="IPR046349">
    <property type="entry name" value="C1-like_sf"/>
</dbReference>
<keyword evidence="14" id="KW-0862">Zinc</keyword>
<evidence type="ECO:0000256" key="1">
    <source>
        <dbReference type="ARBA" id="ARBA00001946"/>
    </source>
</evidence>
<dbReference type="GO" id="GO:0005524">
    <property type="term" value="F:ATP binding"/>
    <property type="evidence" value="ECO:0007669"/>
    <property type="project" value="UniProtKB-UniRule"/>
</dbReference>
<comment type="subcellular location">
    <subcellularLocation>
        <location evidence="3">Cell projection</location>
        <location evidence="3">Lamellipodium</location>
    </subcellularLocation>
    <subcellularLocation>
        <location evidence="2">Cytoplasm</location>
    </subcellularLocation>
</comment>
<evidence type="ECO:0000259" key="26">
    <source>
        <dbReference type="PROSITE" id="PS50108"/>
    </source>
</evidence>
<dbReference type="PANTHER" id="PTHR22988:SF31">
    <property type="entry name" value="SERINE_THREONINE-PROTEIN KINASE MRCK ALPHA"/>
    <property type="match status" value="1"/>
</dbReference>
<dbReference type="Proteomes" id="UP001501940">
    <property type="component" value="Chromosome 12"/>
</dbReference>
<dbReference type="FunFam" id="3.30.60.20:FF:000005">
    <property type="entry name" value="Non-specific serine/threonine protein kinase"/>
    <property type="match status" value="1"/>
</dbReference>
<evidence type="ECO:0000256" key="16">
    <source>
        <dbReference type="ARBA" id="ARBA00023054"/>
    </source>
</evidence>
<keyword evidence="10" id="KW-0479">Metal-binding</keyword>
<dbReference type="InterPro" id="IPR000719">
    <property type="entry name" value="Prot_kinase_dom"/>
</dbReference>
<evidence type="ECO:0000256" key="2">
    <source>
        <dbReference type="ARBA" id="ARBA00004496"/>
    </source>
</evidence>
<keyword evidence="16 21" id="KW-0175">Coiled coil</keyword>
<evidence type="ECO:0000256" key="12">
    <source>
        <dbReference type="ARBA" id="ARBA00022771"/>
    </source>
</evidence>
<dbReference type="PROSITE" id="PS50011">
    <property type="entry name" value="PROTEIN_KINASE_DOM"/>
    <property type="match status" value="1"/>
</dbReference>
<dbReference type="Gene3D" id="2.30.29.30">
    <property type="entry name" value="Pleckstrin-homology domain (PH domain)/Phosphotyrosine-binding domain (PTB)"/>
    <property type="match status" value="1"/>
</dbReference>
<feature type="compositionally biased region" description="Low complexity" evidence="22">
    <location>
        <begin position="1715"/>
        <end position="1726"/>
    </location>
</feature>
<dbReference type="FunFam" id="3.30.200.20:FF:001055">
    <property type="entry name" value="Serine/threonine-protein kinase MRCK beta"/>
    <property type="match status" value="1"/>
</dbReference>
<dbReference type="InterPro" id="IPR031597">
    <property type="entry name" value="KELK"/>
</dbReference>
<dbReference type="EC" id="2.7.11.1" evidence="5"/>
<evidence type="ECO:0000256" key="10">
    <source>
        <dbReference type="ARBA" id="ARBA00022723"/>
    </source>
</evidence>
<evidence type="ECO:0000256" key="7">
    <source>
        <dbReference type="ARBA" id="ARBA00022527"/>
    </source>
</evidence>
<feature type="coiled-coil region" evidence="21">
    <location>
        <begin position="712"/>
        <end position="824"/>
    </location>
</feature>
<feature type="compositionally biased region" description="Basic and acidic residues" evidence="22">
    <location>
        <begin position="1705"/>
        <end position="1714"/>
    </location>
</feature>
<keyword evidence="11 20" id="KW-0547">Nucleotide-binding</keyword>
<evidence type="ECO:0000256" key="15">
    <source>
        <dbReference type="ARBA" id="ARBA00022840"/>
    </source>
</evidence>
<evidence type="ECO:0000256" key="17">
    <source>
        <dbReference type="ARBA" id="ARBA00023273"/>
    </source>
</evidence>
<dbReference type="SMART" id="SM00109">
    <property type="entry name" value="C1"/>
    <property type="match status" value="1"/>
</dbReference>
<keyword evidence="30" id="KW-1185">Reference proteome</keyword>
<evidence type="ECO:0000259" key="27">
    <source>
        <dbReference type="PROSITE" id="PS50219"/>
    </source>
</evidence>
<evidence type="ECO:0000256" key="3">
    <source>
        <dbReference type="ARBA" id="ARBA00004510"/>
    </source>
</evidence>
<dbReference type="GO" id="GO:0031032">
    <property type="term" value="P:actomyosin structure organization"/>
    <property type="evidence" value="ECO:0007669"/>
    <property type="project" value="TreeGrafter"/>
</dbReference>
<dbReference type="InterPro" id="IPR036322">
    <property type="entry name" value="WD40_repeat_dom_sf"/>
</dbReference>
<dbReference type="Pfam" id="PF00069">
    <property type="entry name" value="Pkinase"/>
    <property type="match status" value="1"/>
</dbReference>
<dbReference type="SMART" id="SM00036">
    <property type="entry name" value="CNH"/>
    <property type="match status" value="1"/>
</dbReference>
<dbReference type="InterPro" id="IPR057529">
    <property type="entry name" value="MRCK/ROCK_PH"/>
</dbReference>
<comment type="catalytic activity">
    <reaction evidence="19">
        <text>L-seryl-[protein] + ATP = O-phospho-L-seryl-[protein] + ADP + H(+)</text>
        <dbReference type="Rhea" id="RHEA:17989"/>
        <dbReference type="Rhea" id="RHEA-COMP:9863"/>
        <dbReference type="Rhea" id="RHEA-COMP:11604"/>
        <dbReference type="ChEBI" id="CHEBI:15378"/>
        <dbReference type="ChEBI" id="CHEBI:29999"/>
        <dbReference type="ChEBI" id="CHEBI:30616"/>
        <dbReference type="ChEBI" id="CHEBI:83421"/>
        <dbReference type="ChEBI" id="CHEBI:456216"/>
        <dbReference type="EC" id="2.7.11.1"/>
    </reaction>
</comment>
<evidence type="ECO:0000256" key="14">
    <source>
        <dbReference type="ARBA" id="ARBA00022833"/>
    </source>
</evidence>
<dbReference type="InterPro" id="IPR017892">
    <property type="entry name" value="Pkinase_C"/>
</dbReference>
<dbReference type="PROSITE" id="PS50003">
    <property type="entry name" value="PH_DOMAIN"/>
    <property type="match status" value="1"/>
</dbReference>
<dbReference type="Pfam" id="PF00780">
    <property type="entry name" value="CNH"/>
    <property type="match status" value="1"/>
</dbReference>
<dbReference type="SUPFAM" id="SSF50978">
    <property type="entry name" value="WD40 repeat-like"/>
    <property type="match status" value="1"/>
</dbReference>
<dbReference type="CDD" id="cd00132">
    <property type="entry name" value="CRIB"/>
    <property type="match status" value="1"/>
</dbReference>
<feature type="domain" description="Phorbol-ester/DAG-type" evidence="25">
    <location>
        <begin position="1004"/>
        <end position="1054"/>
    </location>
</feature>
<dbReference type="InterPro" id="IPR014930">
    <property type="entry name" value="Myotonic_dystrophy_kinase_coil"/>
</dbReference>
<dbReference type="InterPro" id="IPR011009">
    <property type="entry name" value="Kinase-like_dom_sf"/>
</dbReference>
<feature type="compositionally biased region" description="Basic and acidic residues" evidence="22">
    <location>
        <begin position="646"/>
        <end position="656"/>
    </location>
</feature>
<dbReference type="InterPro" id="IPR000961">
    <property type="entry name" value="AGC-kinase_C"/>
</dbReference>
<feature type="compositionally biased region" description="Polar residues" evidence="22">
    <location>
        <begin position="1629"/>
        <end position="1638"/>
    </location>
</feature>
<dbReference type="InterPro" id="IPR008271">
    <property type="entry name" value="Ser/Thr_kinase_AS"/>
</dbReference>
<feature type="region of interest" description="Disordered" evidence="22">
    <location>
        <begin position="959"/>
        <end position="988"/>
    </location>
</feature>
<keyword evidence="15 20" id="KW-0067">ATP-binding</keyword>
<comment type="cofactor">
    <cofactor evidence="1">
        <name>Mg(2+)</name>
        <dbReference type="ChEBI" id="CHEBI:18420"/>
    </cofactor>
</comment>
<dbReference type="Gene3D" id="1.10.287.1490">
    <property type="match status" value="1"/>
</dbReference>
<evidence type="ECO:0000256" key="20">
    <source>
        <dbReference type="PROSITE-ProRule" id="PRU10141"/>
    </source>
</evidence>
<dbReference type="GeneTree" id="ENSGT01030000234517"/>
<dbReference type="Gene3D" id="3.30.200.20">
    <property type="entry name" value="Phosphorylase Kinase, domain 1"/>
    <property type="match status" value="1"/>
</dbReference>
<reference evidence="29 30" key="1">
    <citation type="submission" date="2022-01" db="EMBL/GenBank/DDBJ databases">
        <title>A chromosome-scale genome assembly of the false clownfish, Amphiprion ocellaris.</title>
        <authorList>
            <person name="Ryu T."/>
        </authorList>
    </citation>
    <scope>NUCLEOTIDE SEQUENCE [LARGE SCALE GENOMIC DNA]</scope>
</reference>
<dbReference type="InterPro" id="IPR001180">
    <property type="entry name" value="CNH_dom"/>
</dbReference>
<dbReference type="PROSITE" id="PS50081">
    <property type="entry name" value="ZF_DAG_PE_2"/>
    <property type="match status" value="1"/>
</dbReference>
<feature type="domain" description="Protein kinase" evidence="24">
    <location>
        <begin position="77"/>
        <end position="343"/>
    </location>
</feature>
<evidence type="ECO:0000313" key="30">
    <source>
        <dbReference type="Proteomes" id="UP001501940"/>
    </source>
</evidence>
<evidence type="ECO:0000256" key="22">
    <source>
        <dbReference type="SAM" id="MobiDB-lite"/>
    </source>
</evidence>
<dbReference type="GO" id="GO:0005737">
    <property type="term" value="C:cytoplasm"/>
    <property type="evidence" value="ECO:0007669"/>
    <property type="project" value="UniProtKB-SubCell"/>
</dbReference>
<dbReference type="SUPFAM" id="SSF50729">
    <property type="entry name" value="PH domain-like"/>
    <property type="match status" value="1"/>
</dbReference>
<dbReference type="Pfam" id="PF00130">
    <property type="entry name" value="C1_1"/>
    <property type="match status" value="1"/>
</dbReference>
<reference evidence="29" key="3">
    <citation type="submission" date="2025-09" db="UniProtKB">
        <authorList>
            <consortium name="Ensembl"/>
        </authorList>
    </citation>
    <scope>IDENTIFICATION</scope>
</reference>
<feature type="domain" description="CNH" evidence="27">
    <location>
        <begin position="1204"/>
        <end position="1476"/>
    </location>
</feature>
<organism evidence="29 30">
    <name type="scientific">Amphiprion ocellaris</name>
    <name type="common">Clown anemonefish</name>
    <dbReference type="NCBI Taxonomy" id="80972"/>
    <lineage>
        <taxon>Eukaryota</taxon>
        <taxon>Metazoa</taxon>
        <taxon>Chordata</taxon>
        <taxon>Craniata</taxon>
        <taxon>Vertebrata</taxon>
        <taxon>Euteleostomi</taxon>
        <taxon>Actinopterygii</taxon>
        <taxon>Neopterygii</taxon>
        <taxon>Teleostei</taxon>
        <taxon>Neoteleostei</taxon>
        <taxon>Acanthomorphata</taxon>
        <taxon>Ovalentaria</taxon>
        <taxon>Pomacentridae</taxon>
        <taxon>Amphiprion</taxon>
    </lineage>
</organism>
<feature type="region of interest" description="Disordered" evidence="22">
    <location>
        <begin position="633"/>
        <end position="656"/>
    </location>
</feature>
<comment type="catalytic activity">
    <reaction evidence="18">
        <text>L-threonyl-[protein] + ATP = O-phospho-L-threonyl-[protein] + ADP + H(+)</text>
        <dbReference type="Rhea" id="RHEA:46608"/>
        <dbReference type="Rhea" id="RHEA-COMP:11060"/>
        <dbReference type="Rhea" id="RHEA-COMP:11605"/>
        <dbReference type="ChEBI" id="CHEBI:15378"/>
        <dbReference type="ChEBI" id="CHEBI:30013"/>
        <dbReference type="ChEBI" id="CHEBI:30616"/>
        <dbReference type="ChEBI" id="CHEBI:61977"/>
        <dbReference type="ChEBI" id="CHEBI:456216"/>
        <dbReference type="EC" id="2.7.11.1"/>
    </reaction>
</comment>
<dbReference type="Ensembl" id="ENSAOCT00000035817.1">
    <property type="protein sequence ID" value="ENSAOCP00000053871.1"/>
    <property type="gene ID" value="ENSAOCG00000015715.2"/>
</dbReference>
<dbReference type="FunFam" id="1.10.510.10:FF:000014">
    <property type="entry name" value="Non-specific serine/threonine protein kinase"/>
    <property type="match status" value="1"/>
</dbReference>
<dbReference type="PROSITE" id="PS00108">
    <property type="entry name" value="PROTEIN_KINASE_ST"/>
    <property type="match status" value="1"/>
</dbReference>
<keyword evidence="17" id="KW-0966">Cell projection</keyword>
<dbReference type="InterPro" id="IPR011993">
    <property type="entry name" value="PH-like_dom_sf"/>
</dbReference>
<feature type="region of interest" description="Disordered" evidence="22">
    <location>
        <begin position="1629"/>
        <end position="1751"/>
    </location>
</feature>
<evidence type="ECO:0000256" key="18">
    <source>
        <dbReference type="ARBA" id="ARBA00047899"/>
    </source>
</evidence>
<dbReference type="PROSITE" id="PS00479">
    <property type="entry name" value="ZF_DAG_PE_1"/>
    <property type="match status" value="1"/>
</dbReference>
<dbReference type="FunFam" id="2.30.29.30:FF:000032">
    <property type="entry name" value="Non-specific serine/threonine protein kinase"/>
    <property type="match status" value="1"/>
</dbReference>
<dbReference type="SUPFAM" id="SSF57889">
    <property type="entry name" value="Cysteine-rich domain"/>
    <property type="match status" value="1"/>
</dbReference>
<evidence type="ECO:0000256" key="21">
    <source>
        <dbReference type="SAM" id="Coils"/>
    </source>
</evidence>
<dbReference type="PROSITE" id="PS50219">
    <property type="entry name" value="CNH"/>
    <property type="match status" value="1"/>
</dbReference>
<comment type="similarity">
    <text evidence="4">Belongs to the protein kinase superfamily. AGC Ser/Thr protein kinase family. DMPK subfamily.</text>
</comment>
<feature type="binding site" evidence="20">
    <location>
        <position position="106"/>
    </location>
    <ligand>
        <name>ATP</name>
        <dbReference type="ChEBI" id="CHEBI:30616"/>
    </ligand>
</feature>
<evidence type="ECO:0000256" key="6">
    <source>
        <dbReference type="ARBA" id="ARBA00022490"/>
    </source>
</evidence>
<dbReference type="InterPro" id="IPR002219">
    <property type="entry name" value="PKC_DAG/PE"/>
</dbReference>
<dbReference type="Pfam" id="PF08826">
    <property type="entry name" value="DMPK_coil"/>
    <property type="match status" value="1"/>
</dbReference>